<proteinExistence type="predicted"/>
<name>A0A316FLC2_9ACTN</name>
<evidence type="ECO:0000313" key="3">
    <source>
        <dbReference type="Proteomes" id="UP000245697"/>
    </source>
</evidence>
<comment type="caution">
    <text evidence="2">The sequence shown here is derived from an EMBL/GenBank/DDBJ whole genome shotgun (WGS) entry which is preliminary data.</text>
</comment>
<keyword evidence="3" id="KW-1185">Reference proteome</keyword>
<sequence>MPVPEGRPARGIRQTAAMADEPGPPVDGMRARFLAAPEMRAPEPWGDRVVVAVGGLVGVGFGTDPDSGRDLLLVASGTGLGLLGASGERLARDYDQERGHPDGDLTCPGIGPLAGTRVRMAGLYGGGLHTVSADGWGVEVVGPDWPHHRVLLSAPWHSPWAGDHGVTWWHIFHSRYMPLRAAGFSPSGRTLAVAVGSDVALWSRS</sequence>
<protein>
    <submittedName>
        <fullName evidence="2">Uncharacterized protein</fullName>
    </submittedName>
</protein>
<dbReference type="EMBL" id="QGGR01000005">
    <property type="protein sequence ID" value="PWK49053.1"/>
    <property type="molecule type" value="Genomic_DNA"/>
</dbReference>
<dbReference type="Proteomes" id="UP000245697">
    <property type="component" value="Unassembled WGS sequence"/>
</dbReference>
<evidence type="ECO:0000313" key="2">
    <source>
        <dbReference type="EMBL" id="PWK49053.1"/>
    </source>
</evidence>
<gene>
    <name evidence="2" type="ORF">BC793_105404</name>
</gene>
<dbReference type="AlphaFoldDB" id="A0A316FLC2"/>
<accession>A0A316FLC2</accession>
<reference evidence="2 3" key="1">
    <citation type="submission" date="2018-05" db="EMBL/GenBank/DDBJ databases">
        <title>Genomic Encyclopedia of Archaeal and Bacterial Type Strains, Phase II (KMG-II): from individual species to whole genera.</title>
        <authorList>
            <person name="Goeker M."/>
        </authorList>
    </citation>
    <scope>NUCLEOTIDE SEQUENCE [LARGE SCALE GENOMIC DNA]</scope>
    <source>
        <strain evidence="2 3">DSM 45184</strain>
    </source>
</reference>
<feature type="region of interest" description="Disordered" evidence="1">
    <location>
        <begin position="1"/>
        <end position="25"/>
    </location>
</feature>
<organism evidence="2 3">
    <name type="scientific">Actinoplanes xinjiangensis</name>
    <dbReference type="NCBI Taxonomy" id="512350"/>
    <lineage>
        <taxon>Bacteria</taxon>
        <taxon>Bacillati</taxon>
        <taxon>Actinomycetota</taxon>
        <taxon>Actinomycetes</taxon>
        <taxon>Micromonosporales</taxon>
        <taxon>Micromonosporaceae</taxon>
        <taxon>Actinoplanes</taxon>
    </lineage>
</organism>
<evidence type="ECO:0000256" key="1">
    <source>
        <dbReference type="SAM" id="MobiDB-lite"/>
    </source>
</evidence>